<proteinExistence type="predicted"/>
<accession>A0A852ZB99</accession>
<keyword evidence="3" id="KW-1185">Reference proteome</keyword>
<dbReference type="Proteomes" id="UP000548304">
    <property type="component" value="Unassembled WGS sequence"/>
</dbReference>
<evidence type="ECO:0000256" key="1">
    <source>
        <dbReference type="SAM" id="MobiDB-lite"/>
    </source>
</evidence>
<reference evidence="2 3" key="1">
    <citation type="submission" date="2020-07" db="EMBL/GenBank/DDBJ databases">
        <title>Genomic Encyclopedia of Type Strains, Phase III (KMG-III): the genomes of soil and plant-associated and newly described type strains.</title>
        <authorList>
            <person name="Whitman W."/>
        </authorList>
    </citation>
    <scope>NUCLEOTIDE SEQUENCE [LARGE SCALE GENOMIC DNA]</scope>
    <source>
        <strain evidence="2 3">CECT 8576</strain>
    </source>
</reference>
<feature type="region of interest" description="Disordered" evidence="1">
    <location>
        <begin position="32"/>
        <end position="79"/>
    </location>
</feature>
<organism evidence="2 3">
    <name type="scientific">Actinopolyspora biskrensis</name>
    <dbReference type="NCBI Taxonomy" id="1470178"/>
    <lineage>
        <taxon>Bacteria</taxon>
        <taxon>Bacillati</taxon>
        <taxon>Actinomycetota</taxon>
        <taxon>Actinomycetes</taxon>
        <taxon>Actinopolysporales</taxon>
        <taxon>Actinopolysporaceae</taxon>
        <taxon>Actinopolyspora</taxon>
    </lineage>
</organism>
<comment type="caution">
    <text evidence="2">The sequence shown here is derived from an EMBL/GenBank/DDBJ whole genome shotgun (WGS) entry which is preliminary data.</text>
</comment>
<protein>
    <submittedName>
        <fullName evidence="2">Uncharacterized protein</fullName>
    </submittedName>
</protein>
<sequence length="79" mass="8501">MFCRAGIRRMRAELRLDDDALAALRERAVGRSVRPGERCRNSSVSPHAVGRPPGGDAGPTGRNRYGPTLVQGLLRSSAT</sequence>
<evidence type="ECO:0000313" key="2">
    <source>
        <dbReference type="EMBL" id="NYH79333.1"/>
    </source>
</evidence>
<gene>
    <name evidence="2" type="ORF">FHR84_002667</name>
</gene>
<evidence type="ECO:0000313" key="3">
    <source>
        <dbReference type="Proteomes" id="UP000548304"/>
    </source>
</evidence>
<dbReference type="EMBL" id="JACBYW010000004">
    <property type="protein sequence ID" value="NYH79333.1"/>
    <property type="molecule type" value="Genomic_DNA"/>
</dbReference>
<name>A0A852ZB99_9ACTN</name>
<dbReference type="AlphaFoldDB" id="A0A852ZB99"/>